<sequence length="292" mass="33590">MIVYYVLLITKNTNDYTQINRFLNDVPSSATADLEFQVDCCHNLEEAIAQLRAKHFDVLLLSLNAADSQAMDTLQSFQQQFPYLPIVVLTDSKDETLRVQCLQLGAQGYLVKDQIDSKLLVYSLRLAIEQKRELEILQQNQLKRLQEQEILGLRQIADTAKTQITAKLFGLSLLRESSPEIFQEIVQQYGDLMDLSMEQRAYKVEHNISEQLRNMGEQLGFLKASPRDIVDIHTEVLKQKTQKSNPVKAQAYVSEGRLMVLELMGYLASYYRKYFIGLSKLNVTKNYQNLKP</sequence>
<feature type="domain" description="Response regulatory" evidence="7">
    <location>
        <begin position="5"/>
        <end position="127"/>
    </location>
</feature>
<protein>
    <submittedName>
        <fullName evidence="8">Response regulator</fullName>
    </submittedName>
</protein>
<dbReference type="InterPro" id="IPR011006">
    <property type="entry name" value="CheY-like_superfamily"/>
</dbReference>
<evidence type="ECO:0000259" key="7">
    <source>
        <dbReference type="PROSITE" id="PS50110"/>
    </source>
</evidence>
<evidence type="ECO:0000256" key="3">
    <source>
        <dbReference type="ARBA" id="ARBA00023015"/>
    </source>
</evidence>
<proteinExistence type="predicted"/>
<reference evidence="8 9" key="1">
    <citation type="submission" date="2023-01" db="EMBL/GenBank/DDBJ databases">
        <title>Novel diversity within Roseofilum (Cyanobacteria; Desertifilaceae) from marine benthic mats with descriptions of four novel species.</title>
        <authorList>
            <person name="Wang Y."/>
            <person name="Berthold D.E."/>
            <person name="Hu J."/>
            <person name="Lefler F.W."/>
            <person name="Laughinghouse H.D. IV."/>
        </authorList>
    </citation>
    <scope>NUCLEOTIDE SEQUENCE [LARGE SCALE GENOMIC DNA]</scope>
    <source>
        <strain evidence="8 9">BLCC-M154</strain>
    </source>
</reference>
<keyword evidence="4" id="KW-0238">DNA-binding</keyword>
<name>A0ABT7AY77_9CYAN</name>
<dbReference type="SUPFAM" id="SSF52172">
    <property type="entry name" value="CheY-like"/>
    <property type="match status" value="1"/>
</dbReference>
<evidence type="ECO:0000256" key="4">
    <source>
        <dbReference type="ARBA" id="ARBA00023125"/>
    </source>
</evidence>
<dbReference type="InterPro" id="IPR001789">
    <property type="entry name" value="Sig_transdc_resp-reg_receiver"/>
</dbReference>
<dbReference type="Proteomes" id="UP001235303">
    <property type="component" value="Unassembled WGS sequence"/>
</dbReference>
<dbReference type="SMART" id="SM00448">
    <property type="entry name" value="REC"/>
    <property type="match status" value="1"/>
</dbReference>
<keyword evidence="1" id="KW-0597">Phosphoprotein</keyword>
<dbReference type="PANTHER" id="PTHR48111">
    <property type="entry name" value="REGULATOR OF RPOS"/>
    <property type="match status" value="1"/>
</dbReference>
<dbReference type="EMBL" id="JAQOSP010000116">
    <property type="protein sequence ID" value="MDJ1171409.1"/>
    <property type="molecule type" value="Genomic_DNA"/>
</dbReference>
<keyword evidence="5" id="KW-0804">Transcription</keyword>
<dbReference type="InterPro" id="IPR039420">
    <property type="entry name" value="WalR-like"/>
</dbReference>
<evidence type="ECO:0000313" key="9">
    <source>
        <dbReference type="Proteomes" id="UP001235303"/>
    </source>
</evidence>
<dbReference type="Gene3D" id="3.40.50.2300">
    <property type="match status" value="1"/>
</dbReference>
<dbReference type="Pfam" id="PF00072">
    <property type="entry name" value="Response_reg"/>
    <property type="match status" value="1"/>
</dbReference>
<dbReference type="CDD" id="cd00156">
    <property type="entry name" value="REC"/>
    <property type="match status" value="1"/>
</dbReference>
<dbReference type="PROSITE" id="PS50110">
    <property type="entry name" value="RESPONSE_REGULATORY"/>
    <property type="match status" value="1"/>
</dbReference>
<dbReference type="PANTHER" id="PTHR48111:SF1">
    <property type="entry name" value="TWO-COMPONENT RESPONSE REGULATOR ORR33"/>
    <property type="match status" value="1"/>
</dbReference>
<comment type="caution">
    <text evidence="6">Lacks conserved residue(s) required for the propagation of feature annotation.</text>
</comment>
<keyword evidence="2" id="KW-0902">Two-component regulatory system</keyword>
<evidence type="ECO:0000256" key="1">
    <source>
        <dbReference type="ARBA" id="ARBA00022553"/>
    </source>
</evidence>
<keyword evidence="3" id="KW-0805">Transcription regulation</keyword>
<evidence type="ECO:0000256" key="6">
    <source>
        <dbReference type="PROSITE-ProRule" id="PRU00169"/>
    </source>
</evidence>
<evidence type="ECO:0000256" key="5">
    <source>
        <dbReference type="ARBA" id="ARBA00023163"/>
    </source>
</evidence>
<keyword evidence="9" id="KW-1185">Reference proteome</keyword>
<evidence type="ECO:0000313" key="8">
    <source>
        <dbReference type="EMBL" id="MDJ1171409.1"/>
    </source>
</evidence>
<evidence type="ECO:0000256" key="2">
    <source>
        <dbReference type="ARBA" id="ARBA00023012"/>
    </source>
</evidence>
<organism evidence="8 9">
    <name type="scientific">Roseofilum acuticapitatum BLCC-M154</name>
    <dbReference type="NCBI Taxonomy" id="3022444"/>
    <lineage>
        <taxon>Bacteria</taxon>
        <taxon>Bacillati</taxon>
        <taxon>Cyanobacteriota</taxon>
        <taxon>Cyanophyceae</taxon>
        <taxon>Desertifilales</taxon>
        <taxon>Desertifilaceae</taxon>
        <taxon>Roseofilum</taxon>
        <taxon>Roseofilum acuticapitatum</taxon>
    </lineage>
</organism>
<accession>A0ABT7AY77</accession>
<dbReference type="RefSeq" id="WP_283755162.1">
    <property type="nucleotide sequence ID" value="NZ_JAQOSP010000116.1"/>
</dbReference>
<gene>
    <name evidence="8" type="ORF">PMG71_18415</name>
</gene>
<comment type="caution">
    <text evidence="8">The sequence shown here is derived from an EMBL/GenBank/DDBJ whole genome shotgun (WGS) entry which is preliminary data.</text>
</comment>